<organism evidence="1 2">
    <name type="scientific">Pseudochelatococcus contaminans</name>
    <dbReference type="NCBI Taxonomy" id="1538103"/>
    <lineage>
        <taxon>Bacteria</taxon>
        <taxon>Pseudomonadati</taxon>
        <taxon>Pseudomonadota</taxon>
        <taxon>Alphaproteobacteria</taxon>
        <taxon>Hyphomicrobiales</taxon>
        <taxon>Chelatococcaceae</taxon>
        <taxon>Pseudochelatococcus</taxon>
    </lineage>
</organism>
<evidence type="ECO:0000313" key="1">
    <source>
        <dbReference type="EMBL" id="MBB3810514.1"/>
    </source>
</evidence>
<keyword evidence="2" id="KW-1185">Reference proteome</keyword>
<sequence length="57" mass="5976">MPIEKAALRDTPPVDVIYRGRFPGLRVVAPVRLPDACLSDMDGLSLAAYSCGGSSGI</sequence>
<dbReference type="Proteomes" id="UP000537592">
    <property type="component" value="Unassembled WGS sequence"/>
</dbReference>
<protein>
    <submittedName>
        <fullName evidence="1">Uncharacterized protein</fullName>
    </submittedName>
</protein>
<comment type="caution">
    <text evidence="1">The sequence shown here is derived from an EMBL/GenBank/DDBJ whole genome shotgun (WGS) entry which is preliminary data.</text>
</comment>
<evidence type="ECO:0000313" key="2">
    <source>
        <dbReference type="Proteomes" id="UP000537592"/>
    </source>
</evidence>
<dbReference type="EMBL" id="JACICC010000006">
    <property type="protein sequence ID" value="MBB3810514.1"/>
    <property type="molecule type" value="Genomic_DNA"/>
</dbReference>
<reference evidence="1 2" key="1">
    <citation type="submission" date="2020-08" db="EMBL/GenBank/DDBJ databases">
        <title>Genomic Encyclopedia of Type Strains, Phase IV (KMG-IV): sequencing the most valuable type-strain genomes for metagenomic binning, comparative biology and taxonomic classification.</title>
        <authorList>
            <person name="Goeker M."/>
        </authorList>
    </citation>
    <scope>NUCLEOTIDE SEQUENCE [LARGE SCALE GENOMIC DNA]</scope>
    <source>
        <strain evidence="1 2">DSM 28760</strain>
    </source>
</reference>
<proteinExistence type="predicted"/>
<dbReference type="AlphaFoldDB" id="A0A7W6EHV7"/>
<accession>A0A7W6EHV7</accession>
<name>A0A7W6EHV7_9HYPH</name>
<gene>
    <name evidence="1" type="ORF">FHS81_002615</name>
</gene>